<comment type="subcellular location">
    <subcellularLocation>
        <location evidence="2">Membrane</location>
        <topology evidence="2">Multi-pass membrane protein</topology>
    </subcellularLocation>
</comment>
<evidence type="ECO:0000256" key="5">
    <source>
        <dbReference type="ARBA" id="ARBA00022692"/>
    </source>
</evidence>
<gene>
    <name evidence="13" type="ORF">RSO01_20230</name>
</gene>
<evidence type="ECO:0000256" key="11">
    <source>
        <dbReference type="RuleBase" id="RU362031"/>
    </source>
</evidence>
<evidence type="ECO:0000313" key="14">
    <source>
        <dbReference type="Proteomes" id="UP000321058"/>
    </source>
</evidence>
<feature type="domain" description="PDZ" evidence="12">
    <location>
        <begin position="115"/>
        <end position="193"/>
    </location>
</feature>
<proteinExistence type="inferred from homology"/>
<dbReference type="InterPro" id="IPR041489">
    <property type="entry name" value="PDZ_6"/>
</dbReference>
<dbReference type="InterPro" id="IPR004387">
    <property type="entry name" value="Pept_M50_Zn"/>
</dbReference>
<dbReference type="GO" id="GO:0016020">
    <property type="term" value="C:membrane"/>
    <property type="evidence" value="ECO:0007669"/>
    <property type="project" value="UniProtKB-SubCell"/>
</dbReference>
<dbReference type="PANTHER" id="PTHR42837:SF2">
    <property type="entry name" value="MEMBRANE METALLOPROTEASE ARASP2, CHLOROPLASTIC-RELATED"/>
    <property type="match status" value="1"/>
</dbReference>
<dbReference type="InterPro" id="IPR036034">
    <property type="entry name" value="PDZ_sf"/>
</dbReference>
<comment type="similarity">
    <text evidence="3 11">Belongs to the peptidase M50B family.</text>
</comment>
<dbReference type="AlphaFoldDB" id="A0A512N793"/>
<keyword evidence="6 11" id="KW-0378">Hydrolase</keyword>
<reference evidence="13 14" key="1">
    <citation type="submission" date="2019-07" db="EMBL/GenBank/DDBJ databases">
        <title>Whole genome shotgun sequence of Reyranella soli NBRC 108950.</title>
        <authorList>
            <person name="Hosoyama A."/>
            <person name="Uohara A."/>
            <person name="Ohji S."/>
            <person name="Ichikawa N."/>
        </authorList>
    </citation>
    <scope>NUCLEOTIDE SEQUENCE [LARGE SCALE GENOMIC DNA]</scope>
    <source>
        <strain evidence="13 14">NBRC 108950</strain>
    </source>
</reference>
<accession>A0A512N793</accession>
<dbReference type="EMBL" id="BKAJ01000032">
    <property type="protein sequence ID" value="GEP54857.1"/>
    <property type="molecule type" value="Genomic_DNA"/>
</dbReference>
<evidence type="ECO:0000313" key="13">
    <source>
        <dbReference type="EMBL" id="GEP54857.1"/>
    </source>
</evidence>
<comment type="cofactor">
    <cofactor evidence="1 11">
        <name>Zn(2+)</name>
        <dbReference type="ChEBI" id="CHEBI:29105"/>
    </cofactor>
</comment>
<dbReference type="Pfam" id="PF02163">
    <property type="entry name" value="Peptidase_M50"/>
    <property type="match status" value="1"/>
</dbReference>
<evidence type="ECO:0000256" key="9">
    <source>
        <dbReference type="ARBA" id="ARBA00023049"/>
    </source>
</evidence>
<dbReference type="Gene3D" id="2.30.42.10">
    <property type="match status" value="2"/>
</dbReference>
<dbReference type="PANTHER" id="PTHR42837">
    <property type="entry name" value="REGULATOR OF SIGMA-E PROTEASE RSEP"/>
    <property type="match status" value="1"/>
</dbReference>
<dbReference type="GO" id="GO:0006508">
    <property type="term" value="P:proteolysis"/>
    <property type="evidence" value="ECO:0007669"/>
    <property type="project" value="UniProtKB-KW"/>
</dbReference>
<evidence type="ECO:0000256" key="8">
    <source>
        <dbReference type="ARBA" id="ARBA00022989"/>
    </source>
</evidence>
<keyword evidence="7 11" id="KW-0862">Zinc</keyword>
<feature type="transmembrane region" description="Helical" evidence="11">
    <location>
        <begin position="102"/>
        <end position="131"/>
    </location>
</feature>
<dbReference type="SUPFAM" id="SSF50156">
    <property type="entry name" value="PDZ domain-like"/>
    <property type="match status" value="2"/>
</dbReference>
<dbReference type="InterPro" id="IPR008915">
    <property type="entry name" value="Peptidase_M50"/>
</dbReference>
<name>A0A512N793_9HYPH</name>
<keyword evidence="8 11" id="KW-1133">Transmembrane helix</keyword>
<evidence type="ECO:0000259" key="12">
    <source>
        <dbReference type="SMART" id="SM00228"/>
    </source>
</evidence>
<protein>
    <recommendedName>
        <fullName evidence="11">Zinc metalloprotease</fullName>
        <ecNumber evidence="11">3.4.24.-</ecNumber>
    </recommendedName>
</protein>
<evidence type="ECO:0000256" key="4">
    <source>
        <dbReference type="ARBA" id="ARBA00022670"/>
    </source>
</evidence>
<feature type="transmembrane region" description="Helical" evidence="11">
    <location>
        <begin position="429"/>
        <end position="447"/>
    </location>
</feature>
<keyword evidence="10 11" id="KW-0472">Membrane</keyword>
<evidence type="ECO:0000256" key="7">
    <source>
        <dbReference type="ARBA" id="ARBA00022833"/>
    </source>
</evidence>
<dbReference type="Proteomes" id="UP000321058">
    <property type="component" value="Unassembled WGS sequence"/>
</dbReference>
<comment type="caution">
    <text evidence="13">The sequence shown here is derived from an EMBL/GenBank/DDBJ whole genome shotgun (WGS) entry which is preliminary data.</text>
</comment>
<dbReference type="RefSeq" id="WP_147148803.1">
    <property type="nucleotide sequence ID" value="NZ_BKAJ01000032.1"/>
</dbReference>
<feature type="transmembrane region" description="Helical" evidence="11">
    <location>
        <begin position="376"/>
        <end position="399"/>
    </location>
</feature>
<sequence>MSLFTTYLPYFVLVLTLLVFVHEYGHYWVGRRFGIHAEVFSIGFGPELIGWTDRNGTRWKISAVPLGGYVKFLGDSDATSATPSGEPLTPEQQKRAFFSQPLYARAAVVLGGPLANLIFAFVVLTAVFFVAGEPYTPTTVAVQVDGPAAKAGLRTGDEVVRLGDSRVNRYEDITEAQFLHLSKPMPVEYRRGNQLLKGVIAPKYCERTDRFSNTMRLGDYGLDQLVRPVVGGFTAESPAEAAGLKVGDLLMEIDGKPVDYFSRIPELIGDRAGSPVTIAYDRDGKRGEAVVTPIADKAVDCAGKEYTIGRLRIRPANVTEVRNHGLLGAMGAGVRAVWGMTSMFYTSMGQILTAARPVDELGGPIRIAKAAGEASYAGWAGILNLVIALSVVLGIFNLLPVPMLDGGHLAMYLYEAVRGKPLSLRAQELGLKVGFSLVIGLALLATFNDIKQILRMFT</sequence>
<evidence type="ECO:0000256" key="10">
    <source>
        <dbReference type="ARBA" id="ARBA00023136"/>
    </source>
</evidence>
<dbReference type="CDD" id="cd06163">
    <property type="entry name" value="S2P-M50_PDZ_RseP-like"/>
    <property type="match status" value="2"/>
</dbReference>
<dbReference type="NCBIfam" id="TIGR00054">
    <property type="entry name" value="RIP metalloprotease RseP"/>
    <property type="match status" value="1"/>
</dbReference>
<keyword evidence="11" id="KW-0479">Metal-binding</keyword>
<dbReference type="EC" id="3.4.24.-" evidence="11"/>
<evidence type="ECO:0000256" key="2">
    <source>
        <dbReference type="ARBA" id="ARBA00004141"/>
    </source>
</evidence>
<evidence type="ECO:0000256" key="6">
    <source>
        <dbReference type="ARBA" id="ARBA00022801"/>
    </source>
</evidence>
<dbReference type="CDD" id="cd23081">
    <property type="entry name" value="cpPDZ_EcRseP-like"/>
    <property type="match status" value="1"/>
</dbReference>
<dbReference type="InterPro" id="IPR001478">
    <property type="entry name" value="PDZ"/>
</dbReference>
<dbReference type="SMART" id="SM00228">
    <property type="entry name" value="PDZ"/>
    <property type="match status" value="2"/>
</dbReference>
<keyword evidence="9 11" id="KW-0482">Metalloprotease</keyword>
<organism evidence="13 14">
    <name type="scientific">Reyranella soli</name>
    <dbReference type="NCBI Taxonomy" id="1230389"/>
    <lineage>
        <taxon>Bacteria</taxon>
        <taxon>Pseudomonadati</taxon>
        <taxon>Pseudomonadota</taxon>
        <taxon>Alphaproteobacteria</taxon>
        <taxon>Hyphomicrobiales</taxon>
        <taxon>Reyranellaceae</taxon>
        <taxon>Reyranella</taxon>
    </lineage>
</organism>
<dbReference type="GO" id="GO:0046872">
    <property type="term" value="F:metal ion binding"/>
    <property type="evidence" value="ECO:0007669"/>
    <property type="project" value="UniProtKB-KW"/>
</dbReference>
<feature type="transmembrane region" description="Helical" evidence="11">
    <location>
        <begin position="6"/>
        <end position="25"/>
    </location>
</feature>
<keyword evidence="5 11" id="KW-0812">Transmembrane</keyword>
<keyword evidence="4 13" id="KW-0645">Protease</keyword>
<dbReference type="Pfam" id="PF17820">
    <property type="entry name" value="PDZ_6"/>
    <property type="match status" value="1"/>
</dbReference>
<evidence type="ECO:0000256" key="3">
    <source>
        <dbReference type="ARBA" id="ARBA00007931"/>
    </source>
</evidence>
<keyword evidence="14" id="KW-1185">Reference proteome</keyword>
<feature type="domain" description="PDZ" evidence="12">
    <location>
        <begin position="194"/>
        <end position="284"/>
    </location>
</feature>
<evidence type="ECO:0000256" key="1">
    <source>
        <dbReference type="ARBA" id="ARBA00001947"/>
    </source>
</evidence>
<dbReference type="GO" id="GO:0004222">
    <property type="term" value="F:metalloendopeptidase activity"/>
    <property type="evidence" value="ECO:0007669"/>
    <property type="project" value="InterPro"/>
</dbReference>
<dbReference type="OrthoDB" id="9782003at2"/>